<dbReference type="InterPro" id="IPR001130">
    <property type="entry name" value="TatD-like"/>
</dbReference>
<dbReference type="SUPFAM" id="SSF51556">
    <property type="entry name" value="Metallo-dependent hydrolases"/>
    <property type="match status" value="1"/>
</dbReference>
<dbReference type="InterPro" id="IPR032466">
    <property type="entry name" value="Metal_Hydrolase"/>
</dbReference>
<dbReference type="HOGENOM" id="CLU_061552_0_0_0"/>
<evidence type="ECO:0000313" key="2">
    <source>
        <dbReference type="EMBL" id="AHG93172.1"/>
    </source>
</evidence>
<name>W0RRT2_9BACT</name>
<proteinExistence type="inferred from homology"/>
<dbReference type="OrthoDB" id="9783157at2"/>
<reference evidence="2 3" key="1">
    <citation type="journal article" date="2014" name="Genome Announc.">
        <title>Genome Sequence and Methylome of Soil Bacterium Gemmatirosa kalamazoonensis KBS708T, a Member of the Rarely Cultivated Gemmatimonadetes Phylum.</title>
        <authorList>
            <person name="Debruyn J.M."/>
            <person name="Radosevich M."/>
            <person name="Wommack K.E."/>
            <person name="Polson S.W."/>
            <person name="Hauser L.J."/>
            <person name="Fawaz M.N."/>
            <person name="Korlach J."/>
            <person name="Tsai Y.C."/>
        </authorList>
    </citation>
    <scope>NUCLEOTIDE SEQUENCE [LARGE SCALE GENOMIC DNA]</scope>
    <source>
        <strain evidence="2 3">KBS708</strain>
        <plasmid evidence="3">Plasmid 2</plasmid>
    </source>
</reference>
<dbReference type="PIRSF" id="PIRSF005295">
    <property type="entry name" value="UCP005295_TatD"/>
    <property type="match status" value="1"/>
</dbReference>
<dbReference type="AlphaFoldDB" id="W0RRT2"/>
<dbReference type="GO" id="GO:0016788">
    <property type="term" value="F:hydrolase activity, acting on ester bonds"/>
    <property type="evidence" value="ECO:0007669"/>
    <property type="project" value="UniProtKB-UniRule"/>
</dbReference>
<sequence length="277" mass="31618">MRYIDLHAHMVSRTTDDYVQMALTGCVAVTEPAFWPGWDRSSADGFEDYFRQLTDFEPKRAAQYGIRHFTWLCLNPKEGEDRQLAREVLRRIPRFLDAPNVLGIGEIGLNRVTRNELATFRDHVELALEHDQLIHIHTPHLEDKYKGTKTIVDALLTYDRIDPARVMVDHAEEHTLRMILDNGFWTGLTLYPQTKVSPERAIDMLERYGPERVCVASACDWGPSLPDAVPHFAMAMRRRGHDEALIERVVFENPAAFLGQSPKFRVPRAEGAAVAAV</sequence>
<evidence type="ECO:0000256" key="1">
    <source>
        <dbReference type="PIRNR" id="PIRNR005295"/>
    </source>
</evidence>
<dbReference type="PANTHER" id="PTHR42658:SF1">
    <property type="entry name" value="HYDROLASE TATD"/>
    <property type="match status" value="1"/>
</dbReference>
<keyword evidence="2" id="KW-0614">Plasmid</keyword>
<dbReference type="InterPro" id="IPR012022">
    <property type="entry name" value="UCP005295"/>
</dbReference>
<dbReference type="PATRIC" id="fig|861299.3.peg.5674"/>
<evidence type="ECO:0000313" key="3">
    <source>
        <dbReference type="Proteomes" id="UP000019151"/>
    </source>
</evidence>
<dbReference type="eggNOG" id="COG1099">
    <property type="taxonomic scope" value="Bacteria"/>
</dbReference>
<keyword evidence="1" id="KW-0378">Hydrolase</keyword>
<dbReference type="InParanoid" id="W0RRT2"/>
<dbReference type="RefSeq" id="WP_025414479.1">
    <property type="nucleotide sequence ID" value="NZ_CP007130.1"/>
</dbReference>
<gene>
    <name evidence="2" type="ORF">J421_5637</name>
</gene>
<keyword evidence="1" id="KW-0479">Metal-binding</keyword>
<keyword evidence="3" id="KW-1185">Reference proteome</keyword>
<comment type="similarity">
    <text evidence="1">Belongs to the metallo-dependent hydrolases superfamily.</text>
</comment>
<dbReference type="Gene3D" id="3.20.20.140">
    <property type="entry name" value="Metal-dependent hydrolases"/>
    <property type="match status" value="1"/>
</dbReference>
<dbReference type="PANTHER" id="PTHR42658">
    <property type="entry name" value="HYDROLASE TATD"/>
    <property type="match status" value="1"/>
</dbReference>
<dbReference type="GO" id="GO:0046872">
    <property type="term" value="F:metal ion binding"/>
    <property type="evidence" value="ECO:0007669"/>
    <property type="project" value="UniProtKB-KW"/>
</dbReference>
<dbReference type="EMBL" id="CP007130">
    <property type="protein sequence ID" value="AHG93172.1"/>
    <property type="molecule type" value="Genomic_DNA"/>
</dbReference>
<dbReference type="KEGG" id="gba:J421_5637"/>
<dbReference type="Pfam" id="PF01026">
    <property type="entry name" value="TatD_DNase"/>
    <property type="match status" value="1"/>
</dbReference>
<geneLocation type="plasmid" evidence="2 3">
    <name>2</name>
</geneLocation>
<dbReference type="Proteomes" id="UP000019151">
    <property type="component" value="Plasmid 2"/>
</dbReference>
<organism evidence="2 3">
    <name type="scientific">Gemmatirosa kalamazoonensis</name>
    <dbReference type="NCBI Taxonomy" id="861299"/>
    <lineage>
        <taxon>Bacteria</taxon>
        <taxon>Pseudomonadati</taxon>
        <taxon>Gemmatimonadota</taxon>
        <taxon>Gemmatimonadia</taxon>
        <taxon>Gemmatimonadales</taxon>
        <taxon>Gemmatimonadaceae</taxon>
        <taxon>Gemmatirosa</taxon>
    </lineage>
</organism>
<accession>W0RRT2</accession>
<protein>
    <submittedName>
        <fullName evidence="2">TatD-related deoxyribonuclease</fullName>
    </submittedName>
</protein>